<organism evidence="2 3">
    <name type="scientific">Austropuccinia psidii MF-1</name>
    <dbReference type="NCBI Taxonomy" id="1389203"/>
    <lineage>
        <taxon>Eukaryota</taxon>
        <taxon>Fungi</taxon>
        <taxon>Dikarya</taxon>
        <taxon>Basidiomycota</taxon>
        <taxon>Pucciniomycotina</taxon>
        <taxon>Pucciniomycetes</taxon>
        <taxon>Pucciniales</taxon>
        <taxon>Sphaerophragmiaceae</taxon>
        <taxon>Austropuccinia</taxon>
    </lineage>
</organism>
<evidence type="ECO:0000313" key="2">
    <source>
        <dbReference type="EMBL" id="MBW0580193.1"/>
    </source>
</evidence>
<dbReference type="Proteomes" id="UP000765509">
    <property type="component" value="Unassembled WGS sequence"/>
</dbReference>
<sequence>MLQVDHPTGFEHTKKSLLYAHQTSLGSYDKRICPSSPHPNHLQQFYQRFSNSSQIESAIAIWYNSKLPEQRKNIADWKCVAFLADLTSLCEFTTEDEKLGDKRFNNNPWDVATKGYNLDFPSIVESKSENDDEGEEDDSDYGESIELEIANEDEDDITTRKKCGKGKEQEIEVDDNIEIELKDQDMEIDVAHNSNFIGGLTAAE</sequence>
<dbReference type="EMBL" id="AVOT02106943">
    <property type="protein sequence ID" value="MBW0580193.1"/>
    <property type="molecule type" value="Genomic_DNA"/>
</dbReference>
<evidence type="ECO:0000256" key="1">
    <source>
        <dbReference type="SAM" id="MobiDB-lite"/>
    </source>
</evidence>
<reference evidence="2" key="1">
    <citation type="submission" date="2021-03" db="EMBL/GenBank/DDBJ databases">
        <title>Draft genome sequence of rust myrtle Austropuccinia psidii MF-1, a brazilian biotype.</title>
        <authorList>
            <person name="Quecine M.C."/>
            <person name="Pachon D.M.R."/>
            <person name="Bonatelli M.L."/>
            <person name="Correr F.H."/>
            <person name="Franceschini L.M."/>
            <person name="Leite T.F."/>
            <person name="Margarido G.R.A."/>
            <person name="Almeida C.A."/>
            <person name="Ferrarezi J.A."/>
            <person name="Labate C.A."/>
        </authorList>
    </citation>
    <scope>NUCLEOTIDE SEQUENCE</scope>
    <source>
        <strain evidence="2">MF-1</strain>
    </source>
</reference>
<comment type="caution">
    <text evidence="2">The sequence shown here is derived from an EMBL/GenBank/DDBJ whole genome shotgun (WGS) entry which is preliminary data.</text>
</comment>
<feature type="compositionally biased region" description="Acidic residues" evidence="1">
    <location>
        <begin position="130"/>
        <end position="156"/>
    </location>
</feature>
<gene>
    <name evidence="2" type="ORF">O181_119908</name>
</gene>
<accession>A0A9Q3KF20</accession>
<keyword evidence="3" id="KW-1185">Reference proteome</keyword>
<dbReference type="AlphaFoldDB" id="A0A9Q3KF20"/>
<proteinExistence type="predicted"/>
<feature type="region of interest" description="Disordered" evidence="1">
    <location>
        <begin position="123"/>
        <end position="168"/>
    </location>
</feature>
<name>A0A9Q3KF20_9BASI</name>
<evidence type="ECO:0000313" key="3">
    <source>
        <dbReference type="Proteomes" id="UP000765509"/>
    </source>
</evidence>
<protein>
    <submittedName>
        <fullName evidence="2">Uncharacterized protein</fullName>
    </submittedName>
</protein>